<dbReference type="Proteomes" id="UP000324800">
    <property type="component" value="Unassembled WGS sequence"/>
</dbReference>
<dbReference type="AlphaFoldDB" id="A0A5J4TZQ7"/>
<feature type="compositionally biased region" description="Polar residues" evidence="1">
    <location>
        <begin position="75"/>
        <end position="97"/>
    </location>
</feature>
<sequence>MSCAKYAVPVAIFQIPPASTPHQQSESTSTFSQSQALYALHLSELSSNPPQKRGLRSGREIASVSCNSSRNPSSTAPSTVLQTSTPQGQCSVTYSPSTISHQAQEQVTSFKDRRAPRDYPPAMRLHSTRAISHDLRRIEADSAVHQRSSALHNRFIFRGFGQFHMFFQQKLSWIDVDWFGSNPPVGFTYSIRILLIRLQTSNVVEVTYTVMESTSMLPRMDNETGCLQIDEIS</sequence>
<accession>A0A5J4TZQ7</accession>
<proteinExistence type="predicted"/>
<reference evidence="2 3" key="1">
    <citation type="submission" date="2019-03" db="EMBL/GenBank/DDBJ databases">
        <title>Single cell metagenomics reveals metabolic interactions within the superorganism composed of flagellate Streblomastix strix and complex community of Bacteroidetes bacteria on its surface.</title>
        <authorList>
            <person name="Treitli S.C."/>
            <person name="Kolisko M."/>
            <person name="Husnik F."/>
            <person name="Keeling P."/>
            <person name="Hampl V."/>
        </authorList>
    </citation>
    <scope>NUCLEOTIDE SEQUENCE [LARGE SCALE GENOMIC DNA]</scope>
    <source>
        <strain evidence="2">ST1C</strain>
    </source>
</reference>
<feature type="region of interest" description="Disordered" evidence="1">
    <location>
        <begin position="44"/>
        <end position="97"/>
    </location>
</feature>
<gene>
    <name evidence="2" type="ORF">EZS28_040546</name>
</gene>
<evidence type="ECO:0000256" key="1">
    <source>
        <dbReference type="SAM" id="MobiDB-lite"/>
    </source>
</evidence>
<organism evidence="2 3">
    <name type="scientific">Streblomastix strix</name>
    <dbReference type="NCBI Taxonomy" id="222440"/>
    <lineage>
        <taxon>Eukaryota</taxon>
        <taxon>Metamonada</taxon>
        <taxon>Preaxostyla</taxon>
        <taxon>Oxymonadida</taxon>
        <taxon>Streblomastigidae</taxon>
        <taxon>Streblomastix</taxon>
    </lineage>
</organism>
<name>A0A5J4TZQ7_9EUKA</name>
<dbReference type="EMBL" id="SNRW01022302">
    <property type="protein sequence ID" value="KAA6363926.1"/>
    <property type="molecule type" value="Genomic_DNA"/>
</dbReference>
<comment type="caution">
    <text evidence="2">The sequence shown here is derived from an EMBL/GenBank/DDBJ whole genome shotgun (WGS) entry which is preliminary data.</text>
</comment>
<feature type="compositionally biased region" description="Low complexity" evidence="1">
    <location>
        <begin position="63"/>
        <end position="74"/>
    </location>
</feature>
<evidence type="ECO:0000313" key="3">
    <source>
        <dbReference type="Proteomes" id="UP000324800"/>
    </source>
</evidence>
<evidence type="ECO:0000313" key="2">
    <source>
        <dbReference type="EMBL" id="KAA6363926.1"/>
    </source>
</evidence>
<protein>
    <submittedName>
        <fullName evidence="2">Uncharacterized protein</fullName>
    </submittedName>
</protein>